<protein>
    <recommendedName>
        <fullName evidence="4 5">Large ribosomal subunit protein bL20</fullName>
    </recommendedName>
</protein>
<dbReference type="GO" id="GO:0003735">
    <property type="term" value="F:structural constituent of ribosome"/>
    <property type="evidence" value="ECO:0007669"/>
    <property type="project" value="InterPro"/>
</dbReference>
<dbReference type="Gene3D" id="6.10.160.10">
    <property type="match status" value="1"/>
</dbReference>
<dbReference type="HAMAP" id="MF_00382">
    <property type="entry name" value="Ribosomal_bL20"/>
    <property type="match status" value="1"/>
</dbReference>
<dbReference type="Pfam" id="PF00453">
    <property type="entry name" value="Ribosomal_L20"/>
    <property type="match status" value="1"/>
</dbReference>
<dbReference type="GO" id="GO:0000027">
    <property type="term" value="P:ribosomal large subunit assembly"/>
    <property type="evidence" value="ECO:0007669"/>
    <property type="project" value="UniProtKB-UniRule"/>
</dbReference>
<dbReference type="CDD" id="cd07026">
    <property type="entry name" value="Ribosomal_L20"/>
    <property type="match status" value="1"/>
</dbReference>
<keyword evidence="2 5" id="KW-0689">Ribosomal protein</keyword>
<gene>
    <name evidence="5 7" type="primary">rplT</name>
    <name evidence="7" type="ORF">COU47_01890</name>
</gene>
<dbReference type="GO" id="GO:0006412">
    <property type="term" value="P:translation"/>
    <property type="evidence" value="ECO:0007669"/>
    <property type="project" value="InterPro"/>
</dbReference>
<accession>A0A2H0TFQ3</accession>
<keyword evidence="5 6" id="KW-0694">RNA-binding</keyword>
<sequence length="116" mass="13541">MARVKRGTTSIKRRRRVLRKAKGFRWGGSTKEKEAKVRLLHAGAHAFHDRRKKKRVNRKLWNIKINAASRSGGELSYSRFIDALKKKNIDINRKMLAEIAEHHPDAFQKILEEAKK</sequence>
<dbReference type="AlphaFoldDB" id="A0A2H0TFQ3"/>
<keyword evidence="5 6" id="KW-0699">rRNA-binding</keyword>
<dbReference type="EMBL" id="PFCO01000004">
    <property type="protein sequence ID" value="PIR69635.1"/>
    <property type="molecule type" value="Genomic_DNA"/>
</dbReference>
<dbReference type="Proteomes" id="UP000231503">
    <property type="component" value="Unassembled WGS sequence"/>
</dbReference>
<keyword evidence="3 5" id="KW-0687">Ribonucleoprotein</keyword>
<dbReference type="InterPro" id="IPR005813">
    <property type="entry name" value="Ribosomal_bL20"/>
</dbReference>
<evidence type="ECO:0000313" key="8">
    <source>
        <dbReference type="Proteomes" id="UP000231503"/>
    </source>
</evidence>
<proteinExistence type="inferred from homology"/>
<evidence type="ECO:0000256" key="4">
    <source>
        <dbReference type="ARBA" id="ARBA00035172"/>
    </source>
</evidence>
<evidence type="ECO:0000256" key="6">
    <source>
        <dbReference type="RuleBase" id="RU000560"/>
    </source>
</evidence>
<name>A0A2H0TFQ3_9BACT</name>
<dbReference type="GO" id="GO:1990904">
    <property type="term" value="C:ribonucleoprotein complex"/>
    <property type="evidence" value="ECO:0007669"/>
    <property type="project" value="UniProtKB-KW"/>
</dbReference>
<organism evidence="7 8">
    <name type="scientific">Candidatus Niyogibacteria bacterium CG10_big_fil_rev_8_21_14_0_10_46_36</name>
    <dbReference type="NCBI Taxonomy" id="1974726"/>
    <lineage>
        <taxon>Bacteria</taxon>
        <taxon>Candidatus Niyogiibacteriota</taxon>
    </lineage>
</organism>
<evidence type="ECO:0000256" key="2">
    <source>
        <dbReference type="ARBA" id="ARBA00022980"/>
    </source>
</evidence>
<dbReference type="SUPFAM" id="SSF74731">
    <property type="entry name" value="Ribosomal protein L20"/>
    <property type="match status" value="1"/>
</dbReference>
<reference evidence="8" key="1">
    <citation type="submission" date="2017-09" db="EMBL/GenBank/DDBJ databases">
        <title>Depth-based differentiation of microbial function through sediment-hosted aquifers and enrichment of novel symbionts in the deep terrestrial subsurface.</title>
        <authorList>
            <person name="Probst A.J."/>
            <person name="Ladd B."/>
            <person name="Jarett J.K."/>
            <person name="Geller-Mcgrath D.E."/>
            <person name="Sieber C.M.K."/>
            <person name="Emerson J.B."/>
            <person name="Anantharaman K."/>
            <person name="Thomas B.C."/>
            <person name="Malmstrom R."/>
            <person name="Stieglmeier M."/>
            <person name="Klingl A."/>
            <person name="Woyke T."/>
            <person name="Ryan C.M."/>
            <person name="Banfield J.F."/>
        </authorList>
    </citation>
    <scope>NUCLEOTIDE SEQUENCE [LARGE SCALE GENOMIC DNA]</scope>
</reference>
<dbReference type="NCBIfam" id="TIGR01032">
    <property type="entry name" value="rplT_bact"/>
    <property type="match status" value="1"/>
</dbReference>
<evidence type="ECO:0000313" key="7">
    <source>
        <dbReference type="EMBL" id="PIR69635.1"/>
    </source>
</evidence>
<dbReference type="FunFam" id="1.10.1900.20:FF:000001">
    <property type="entry name" value="50S ribosomal protein L20"/>
    <property type="match status" value="1"/>
</dbReference>
<dbReference type="GO" id="GO:0005840">
    <property type="term" value="C:ribosome"/>
    <property type="evidence" value="ECO:0007669"/>
    <property type="project" value="UniProtKB-KW"/>
</dbReference>
<comment type="function">
    <text evidence="5 6">Binds directly to 23S ribosomal RNA and is necessary for the in vitro assembly process of the 50S ribosomal subunit. It is not involved in the protein synthesizing functions of that subunit.</text>
</comment>
<comment type="similarity">
    <text evidence="1 5 6">Belongs to the bacterial ribosomal protein bL20 family.</text>
</comment>
<evidence type="ECO:0000256" key="5">
    <source>
        <dbReference type="HAMAP-Rule" id="MF_00382"/>
    </source>
</evidence>
<dbReference type="InterPro" id="IPR035566">
    <property type="entry name" value="Ribosomal_protein_bL20_C"/>
</dbReference>
<dbReference type="Gene3D" id="1.10.1900.20">
    <property type="entry name" value="Ribosomal protein L20"/>
    <property type="match status" value="1"/>
</dbReference>
<evidence type="ECO:0000256" key="3">
    <source>
        <dbReference type="ARBA" id="ARBA00023274"/>
    </source>
</evidence>
<evidence type="ECO:0000256" key="1">
    <source>
        <dbReference type="ARBA" id="ARBA00007698"/>
    </source>
</evidence>
<dbReference type="PRINTS" id="PR00062">
    <property type="entry name" value="RIBOSOMALL20"/>
</dbReference>
<dbReference type="PANTHER" id="PTHR10986">
    <property type="entry name" value="39S RIBOSOMAL PROTEIN L20"/>
    <property type="match status" value="1"/>
</dbReference>
<dbReference type="GO" id="GO:0019843">
    <property type="term" value="F:rRNA binding"/>
    <property type="evidence" value="ECO:0007669"/>
    <property type="project" value="UniProtKB-UniRule"/>
</dbReference>
<comment type="caution">
    <text evidence="7">The sequence shown here is derived from an EMBL/GenBank/DDBJ whole genome shotgun (WGS) entry which is preliminary data.</text>
</comment>